<reference evidence="1" key="2">
    <citation type="journal article" date="2015" name="Data Brief">
        <title>Shoot transcriptome of the giant reed, Arundo donax.</title>
        <authorList>
            <person name="Barrero R.A."/>
            <person name="Guerrero F.D."/>
            <person name="Moolhuijzen P."/>
            <person name="Goolsby J.A."/>
            <person name="Tidwell J."/>
            <person name="Bellgard S.E."/>
            <person name="Bellgard M.I."/>
        </authorList>
    </citation>
    <scope>NUCLEOTIDE SEQUENCE</scope>
    <source>
        <tissue evidence="1">Shoot tissue taken approximately 20 cm above the soil surface</tissue>
    </source>
</reference>
<protein>
    <submittedName>
        <fullName evidence="1">Uncharacterized protein</fullName>
    </submittedName>
</protein>
<dbReference type="EMBL" id="GBRH01165840">
    <property type="protein sequence ID" value="JAE32056.1"/>
    <property type="molecule type" value="Transcribed_RNA"/>
</dbReference>
<dbReference type="AlphaFoldDB" id="A0A0A9HB39"/>
<accession>A0A0A9HB39</accession>
<sequence length="92" mass="10301">MAYTPLICNSVLFFAPRFPLVGCMFGDDMALMLLKNVLGAVAPPPPPVVWKTTNMQRFSRKEEAQCTCLFVPLRLLLLLIASIPPYSFTPIR</sequence>
<proteinExistence type="predicted"/>
<name>A0A0A9HB39_ARUDO</name>
<organism evidence="1">
    <name type="scientific">Arundo donax</name>
    <name type="common">Giant reed</name>
    <name type="synonym">Donax arundinaceus</name>
    <dbReference type="NCBI Taxonomy" id="35708"/>
    <lineage>
        <taxon>Eukaryota</taxon>
        <taxon>Viridiplantae</taxon>
        <taxon>Streptophyta</taxon>
        <taxon>Embryophyta</taxon>
        <taxon>Tracheophyta</taxon>
        <taxon>Spermatophyta</taxon>
        <taxon>Magnoliopsida</taxon>
        <taxon>Liliopsida</taxon>
        <taxon>Poales</taxon>
        <taxon>Poaceae</taxon>
        <taxon>PACMAD clade</taxon>
        <taxon>Arundinoideae</taxon>
        <taxon>Arundineae</taxon>
        <taxon>Arundo</taxon>
    </lineage>
</organism>
<evidence type="ECO:0000313" key="1">
    <source>
        <dbReference type="EMBL" id="JAE32056.1"/>
    </source>
</evidence>
<reference evidence="1" key="1">
    <citation type="submission" date="2014-09" db="EMBL/GenBank/DDBJ databases">
        <authorList>
            <person name="Magalhaes I.L.F."/>
            <person name="Oliveira U."/>
            <person name="Santos F.R."/>
            <person name="Vidigal T.H.D.A."/>
            <person name="Brescovit A.D."/>
            <person name="Santos A.J."/>
        </authorList>
    </citation>
    <scope>NUCLEOTIDE SEQUENCE</scope>
    <source>
        <tissue evidence="1">Shoot tissue taken approximately 20 cm above the soil surface</tissue>
    </source>
</reference>